<evidence type="ECO:0000313" key="3">
    <source>
        <dbReference type="Proteomes" id="UP000803844"/>
    </source>
</evidence>
<protein>
    <submittedName>
        <fullName evidence="2">HET-domain-containing protein</fullName>
    </submittedName>
</protein>
<comment type="caution">
    <text evidence="2">The sequence shown here is derived from an EMBL/GenBank/DDBJ whole genome shotgun (WGS) entry which is preliminary data.</text>
</comment>
<feature type="domain" description="Heterokaryon incompatibility" evidence="1">
    <location>
        <begin position="39"/>
        <end position="121"/>
    </location>
</feature>
<evidence type="ECO:0000313" key="2">
    <source>
        <dbReference type="EMBL" id="KAF3767018.1"/>
    </source>
</evidence>
<dbReference type="AlphaFoldDB" id="A0A9P4Y5P7"/>
<dbReference type="RefSeq" id="XP_040777979.1">
    <property type="nucleotide sequence ID" value="XM_040915665.1"/>
</dbReference>
<dbReference type="PANTHER" id="PTHR24148:SF73">
    <property type="entry name" value="HET DOMAIN PROTEIN (AFU_ORTHOLOGUE AFUA_8G01020)"/>
    <property type="match status" value="1"/>
</dbReference>
<dbReference type="PANTHER" id="PTHR24148">
    <property type="entry name" value="ANKYRIN REPEAT DOMAIN-CONTAINING PROTEIN 39 HOMOLOG-RELATED"/>
    <property type="match status" value="1"/>
</dbReference>
<feature type="non-terminal residue" evidence="2">
    <location>
        <position position="1"/>
    </location>
</feature>
<organism evidence="2 3">
    <name type="scientific">Cryphonectria parasitica (strain ATCC 38755 / EP155)</name>
    <dbReference type="NCBI Taxonomy" id="660469"/>
    <lineage>
        <taxon>Eukaryota</taxon>
        <taxon>Fungi</taxon>
        <taxon>Dikarya</taxon>
        <taxon>Ascomycota</taxon>
        <taxon>Pezizomycotina</taxon>
        <taxon>Sordariomycetes</taxon>
        <taxon>Sordariomycetidae</taxon>
        <taxon>Diaporthales</taxon>
        <taxon>Cryphonectriaceae</taxon>
        <taxon>Cryphonectria-Endothia species complex</taxon>
        <taxon>Cryphonectria</taxon>
    </lineage>
</organism>
<sequence length="122" mass="14478">LTRDHIRILDIIPYGPDGTADDPLRCEYHIVALSENPTYETLSYRWGDADNKIQIEVRGQQIPVTRNLYRALLRLRRPDQTRSIWIDQLCINQEDNIEKTAQVRFMRQIYSQCTQCNVWLDE</sequence>
<name>A0A9P4Y5P7_CRYP1</name>
<dbReference type="Pfam" id="PF06985">
    <property type="entry name" value="HET"/>
    <property type="match status" value="1"/>
</dbReference>
<dbReference type="GeneID" id="63832794"/>
<dbReference type="InterPro" id="IPR010730">
    <property type="entry name" value="HET"/>
</dbReference>
<dbReference type="Proteomes" id="UP000803844">
    <property type="component" value="Unassembled WGS sequence"/>
</dbReference>
<dbReference type="InterPro" id="IPR052895">
    <property type="entry name" value="HetReg/Transcr_Mod"/>
</dbReference>
<reference evidence="2" key="1">
    <citation type="journal article" date="2020" name="Phytopathology">
        <title>Genome sequence of the chestnut blight fungus Cryphonectria parasitica EP155: A fundamental resource for an archetypical invasive plant pathogen.</title>
        <authorList>
            <person name="Crouch J.A."/>
            <person name="Dawe A."/>
            <person name="Aerts A."/>
            <person name="Barry K."/>
            <person name="Churchill A.C.L."/>
            <person name="Grimwood J."/>
            <person name="Hillman B."/>
            <person name="Milgroom M.G."/>
            <person name="Pangilinan J."/>
            <person name="Smith M."/>
            <person name="Salamov A."/>
            <person name="Schmutz J."/>
            <person name="Yadav J."/>
            <person name="Grigoriev I.V."/>
            <person name="Nuss D."/>
        </authorList>
    </citation>
    <scope>NUCLEOTIDE SEQUENCE</scope>
    <source>
        <strain evidence="2">EP155</strain>
    </source>
</reference>
<keyword evidence="3" id="KW-1185">Reference proteome</keyword>
<feature type="non-terminal residue" evidence="2">
    <location>
        <position position="122"/>
    </location>
</feature>
<gene>
    <name evidence="2" type="ORF">M406DRAFT_223934</name>
</gene>
<dbReference type="EMBL" id="MU032346">
    <property type="protein sequence ID" value="KAF3767018.1"/>
    <property type="molecule type" value="Genomic_DNA"/>
</dbReference>
<accession>A0A9P4Y5P7</accession>
<evidence type="ECO:0000259" key="1">
    <source>
        <dbReference type="Pfam" id="PF06985"/>
    </source>
</evidence>
<dbReference type="OrthoDB" id="2157530at2759"/>
<proteinExistence type="predicted"/>